<evidence type="ECO:0000256" key="1">
    <source>
        <dbReference type="SAM" id="MobiDB-lite"/>
    </source>
</evidence>
<dbReference type="EMBL" id="CP015994">
    <property type="protein sequence ID" value="ASI47539.2"/>
    <property type="molecule type" value="Genomic_DNA"/>
</dbReference>
<evidence type="ECO:0000313" key="3">
    <source>
        <dbReference type="Proteomes" id="UP000259762"/>
    </source>
</evidence>
<feature type="region of interest" description="Disordered" evidence="1">
    <location>
        <begin position="1311"/>
        <end position="1337"/>
    </location>
</feature>
<feature type="region of interest" description="Disordered" evidence="1">
    <location>
        <begin position="1034"/>
        <end position="1061"/>
    </location>
</feature>
<accession>A0A2Z2LG77</accession>
<feature type="compositionally biased region" description="Basic and acidic residues" evidence="1">
    <location>
        <begin position="1100"/>
        <end position="1109"/>
    </location>
</feature>
<protein>
    <submittedName>
        <fullName evidence="2">Uncharacterized protein</fullName>
    </submittedName>
</protein>
<feature type="region of interest" description="Disordered" evidence="1">
    <location>
        <begin position="1259"/>
        <end position="1280"/>
    </location>
</feature>
<reference evidence="3" key="1">
    <citation type="submission" date="2018-06" db="EMBL/GenBank/DDBJ databases">
        <title>The Anaplasma ovis genome reveals a high proportion of pseudogenes.</title>
        <authorList>
            <person name="Liu Z."/>
            <person name="Peasley A.M."/>
            <person name="Yang J."/>
            <person name="Li Y."/>
            <person name="Guan G."/>
            <person name="Luo J."/>
            <person name="Yin H."/>
            <person name="Brayton K.A."/>
        </authorList>
    </citation>
    <scope>NUCLEOTIDE SEQUENCE [LARGE SCALE GENOMIC DNA]</scope>
    <source>
        <strain evidence="3">Haibei</strain>
    </source>
</reference>
<gene>
    <name evidence="2" type="ORF">AOV_01250</name>
</gene>
<feature type="region of interest" description="Disordered" evidence="1">
    <location>
        <begin position="992"/>
        <end position="1022"/>
    </location>
</feature>
<evidence type="ECO:0000313" key="2">
    <source>
        <dbReference type="EMBL" id="ASI47539.2"/>
    </source>
</evidence>
<feature type="compositionally biased region" description="Polar residues" evidence="1">
    <location>
        <begin position="1444"/>
        <end position="1456"/>
    </location>
</feature>
<dbReference type="KEGG" id="aoh:AOV_01250"/>
<feature type="region of interest" description="Disordered" evidence="1">
    <location>
        <begin position="1484"/>
        <end position="1503"/>
    </location>
</feature>
<feature type="region of interest" description="Disordered" evidence="1">
    <location>
        <begin position="1085"/>
        <end position="1139"/>
    </location>
</feature>
<dbReference type="Proteomes" id="UP000259762">
    <property type="component" value="Chromosome"/>
</dbReference>
<reference evidence="2 3" key="2">
    <citation type="journal article" date="2019" name="BMC Genomics">
        <title>The Anaplasma ovis genome reveals a high proportion of pseudogenes.</title>
        <authorList>
            <person name="Liu Z."/>
            <person name="Peasley A.M."/>
            <person name="Yang J."/>
            <person name="Li Y."/>
            <person name="Guan G."/>
            <person name="Luo J."/>
            <person name="Yin H."/>
            <person name="Brayton K.A."/>
        </authorList>
    </citation>
    <scope>NUCLEOTIDE SEQUENCE [LARGE SCALE GENOMIC DNA]</scope>
    <source>
        <strain evidence="2 3">Haibei</strain>
    </source>
</reference>
<organism evidence="2 3">
    <name type="scientific">Anaplasma ovis str. Haibei</name>
    <dbReference type="NCBI Taxonomy" id="1248439"/>
    <lineage>
        <taxon>Bacteria</taxon>
        <taxon>Pseudomonadati</taxon>
        <taxon>Pseudomonadota</taxon>
        <taxon>Alphaproteobacteria</taxon>
        <taxon>Rickettsiales</taxon>
        <taxon>Anaplasmataceae</taxon>
        <taxon>Anaplasma</taxon>
    </lineage>
</organism>
<name>A0A2Z2LG77_9RICK</name>
<dbReference type="RefSeq" id="WP_199463074.1">
    <property type="nucleotide sequence ID" value="NZ_CP015994.1"/>
</dbReference>
<feature type="region of interest" description="Disordered" evidence="1">
    <location>
        <begin position="1414"/>
        <end position="1456"/>
    </location>
</feature>
<proteinExistence type="predicted"/>
<feature type="compositionally biased region" description="Polar residues" evidence="1">
    <location>
        <begin position="1311"/>
        <end position="1329"/>
    </location>
</feature>
<sequence length="1503" mass="161631">MPKRFVDATEQSLIKLLQETMKQHNPWTGLKGKAVGILRDITIPKPRDAHNLSIFVTEDFLSKISNTYESEHVGSAFMNVLSLADEEVREHYLRANRSPTFARMLIEFRNALKNGYITSSLSDLSTFTDFIDKIVELSKGTDHEITYEKGMFVDTVADVINPQEALTPMERALAVSDNSVSGKIKKMTQKKAKSSTEELGLRLGSNGGSGREDIGNSAVEILIGNDYRLLSPDWLLMRSLAIAYLLKRKELGLPVAERCPDQEELEDMFHQERKCAALLYGCVLLSTYVEEIRQAAIAAYEKANPKVSKILKLCRKVSQHSGKMLVAYTAIMLSSLIATAASGGVGAGAIAGTVLGYTAAGGMLAANAPQLGLLAAQGVKTLGNALGVTTTGAAALSAEAAAATAAAGTAVESTTAAAAGAGAATGATFTSPVALPATVIMTLTMYITFPRVMFSGYEGEWIRKYTESDGGKREFKPPSMWSPLIASMGLKLIMNTLLGFTPHIKYPPFTAALGWSLYRLYLPLSLIEQPSKVRNAYEVAVSATSRREKSNFPYSTKTTVACCLIGLVVELALHAAGFHLPSEVSMALNFLVKTARVAAWIGPVIHARKHGKTVYTREFEQIFWTDGFKALTAPPILLLFELASGSPAFNTAVLAGDILISLIPDIICGNKLGALNVTSGKIVALESLMRTALSQKSILELSIAMAMQDEPSVAQEHMQTLLEKHFGKDKYQDLGLDIKVDEDGTRNLSLEAERKWRTVIENAVSSSEEEDEELSAEHIQDLIKELATVYKTTDTGSANPEAEDDEKVLRALESQHPFLAVLRGSTLTEEQKAAMKDSADRLSKLDANTRKKIQLALDDFEAEYHDRLIATMTDSQREMLAQVVDQLLKEIKLPDTLDAQKKAELEKSVRSFRDRIKAWDGNKNPWEGISPNLDVSDLNKILEQPEHNQEFLDFFGANEDVLDPFGPSAFDRQFVAGTSAASSSTCDVLLGGQGSTQKRATHGPRTVGKAQPDKSQKCGSGGKKYVEVAGEIVRGDGSGKATPATKQPGRGGGSAKPGDWGDLVMKILESDDAEREEAIGAMLRGELPQQSAQGESPQAAKERGSRQARQETSLFFGAKPGEIGKGAVPGGEAAADSTVADDGEDIEGLFKTLLTLPKKMKNKSDAEVEQYLNSFLLGLNSGHGSRGQAQQAPLFGTQSGKIGKGAVPGGEAAAGSTVADDDEDIEGLFKTLLTLPHKEIMSKSDDEVGQYLLQQLDQHGKNERGGQEAARGAQSTNRSRGAGIEVLEGEEHALSFLGGMSSSQAGTVFEYSNSQQPTGGQQKPSQKSGATGLKKPQMVTQSSAGHVEEFEIEIDNLPKHNADATIRGLKQQDSKVRDGEDSIELFFGEDEELFVAGSTGDYSESVFAQYLASSAPQKSRATAGARPKTSTIRSTAAAEAYERQPSSAAQTAQRLLQKTAARPAGKVTLGQLWGDSYDFDAGPSRVITGSSAVQPGDRSSRAK</sequence>
<keyword evidence="3" id="KW-1185">Reference proteome</keyword>